<organism evidence="1 2">
    <name type="scientific">Brucella intermedia 229E</name>
    <dbReference type="NCBI Taxonomy" id="1337887"/>
    <lineage>
        <taxon>Bacteria</taxon>
        <taxon>Pseudomonadati</taxon>
        <taxon>Pseudomonadota</taxon>
        <taxon>Alphaproteobacteria</taxon>
        <taxon>Hyphomicrobiales</taxon>
        <taxon>Brucellaceae</taxon>
        <taxon>Brucella/Ochrobactrum group</taxon>
        <taxon>Brucella</taxon>
    </lineage>
</organism>
<gene>
    <name evidence="1" type="ORF">Q644_23980</name>
</gene>
<accession>U4V7I2</accession>
<evidence type="ECO:0000313" key="2">
    <source>
        <dbReference type="Proteomes" id="UP000016842"/>
    </source>
</evidence>
<reference evidence="1 2" key="1">
    <citation type="journal article" date="2014" name="FEMS Microbiol. Lett.">
        <title>Genome sequencing analysis reveals virulence-related gene content of Ochrobactrum intermedium strain 229E, a urease-positive strain isolated from the human gastric niche.</title>
        <authorList>
            <person name="Kulkarni G.J."/>
            <person name="Shetty S."/>
            <person name="Dharne M.S."/>
            <person name="Shouche Y.S."/>
        </authorList>
    </citation>
    <scope>NUCLEOTIDE SEQUENCE [LARGE SCALE GENOMIC DNA]</scope>
    <source>
        <strain evidence="1 2">229E</strain>
    </source>
</reference>
<sequence length="87" mass="9774">MEFPPFHLRTTSDLVMTVGVFRQSPVLITNDSHVITFALYPVGIVNKSSLTAERVLPDMRTCTHFRQAQLFHGGENQKEETLLLSGT</sequence>
<dbReference type="AlphaFoldDB" id="U4V7I2"/>
<protein>
    <submittedName>
        <fullName evidence="1">Uncharacterized protein</fullName>
    </submittedName>
</protein>
<name>U4V7I2_9HYPH</name>
<evidence type="ECO:0000313" key="1">
    <source>
        <dbReference type="EMBL" id="ERM00973.1"/>
    </source>
</evidence>
<comment type="caution">
    <text evidence="1">The sequence shown here is derived from an EMBL/GenBank/DDBJ whole genome shotgun (WGS) entry which is preliminary data.</text>
</comment>
<dbReference type="EMBL" id="ASXJ01000213">
    <property type="protein sequence ID" value="ERM00973.1"/>
    <property type="molecule type" value="Genomic_DNA"/>
</dbReference>
<proteinExistence type="predicted"/>
<dbReference type="Proteomes" id="UP000016842">
    <property type="component" value="Unassembled WGS sequence"/>
</dbReference>